<evidence type="ECO:0000256" key="1">
    <source>
        <dbReference type="SAM" id="SignalP"/>
    </source>
</evidence>
<feature type="chain" id="PRO_5024354637" evidence="1">
    <location>
        <begin position="27"/>
        <end position="94"/>
    </location>
</feature>
<keyword evidence="1" id="KW-0732">Signal</keyword>
<feature type="signal peptide" evidence="1">
    <location>
        <begin position="1"/>
        <end position="26"/>
    </location>
</feature>
<organism evidence="2 3">
    <name type="scientific">Rhodovastum atsumiense</name>
    <dbReference type="NCBI Taxonomy" id="504468"/>
    <lineage>
        <taxon>Bacteria</taxon>
        <taxon>Pseudomonadati</taxon>
        <taxon>Pseudomonadota</taxon>
        <taxon>Alphaproteobacteria</taxon>
        <taxon>Acetobacterales</taxon>
        <taxon>Acetobacteraceae</taxon>
        <taxon>Rhodovastum</taxon>
    </lineage>
</organism>
<keyword evidence="3" id="KW-1185">Reference proteome</keyword>
<dbReference type="OrthoDB" id="8451539at2"/>
<evidence type="ECO:0000313" key="3">
    <source>
        <dbReference type="Proteomes" id="UP000325255"/>
    </source>
</evidence>
<comment type="caution">
    <text evidence="2">The sequence shown here is derived from an EMBL/GenBank/DDBJ whole genome shotgun (WGS) entry which is preliminary data.</text>
</comment>
<accession>A0A5M6IVC1</accession>
<sequence length="94" mass="10014">MSCRACAFIRKGALNLALALDRFANALLMGSANETLSQRTARARAAGHRWASVACAVLTWAANRLGTPGDHCANSLDGDGTYGVELWHWSPPSD</sequence>
<evidence type="ECO:0000313" key="2">
    <source>
        <dbReference type="EMBL" id="KAA5611889.1"/>
    </source>
</evidence>
<dbReference type="RefSeq" id="WP_150041182.1">
    <property type="nucleotide sequence ID" value="NZ_OW485605.1"/>
</dbReference>
<proteinExistence type="predicted"/>
<protein>
    <submittedName>
        <fullName evidence="2">Uncharacterized protein</fullName>
    </submittedName>
</protein>
<dbReference type="AlphaFoldDB" id="A0A5M6IVC1"/>
<dbReference type="Proteomes" id="UP000325255">
    <property type="component" value="Unassembled WGS sequence"/>
</dbReference>
<dbReference type="EMBL" id="VWPK01000017">
    <property type="protein sequence ID" value="KAA5611889.1"/>
    <property type="molecule type" value="Genomic_DNA"/>
</dbReference>
<reference evidence="2 3" key="1">
    <citation type="submission" date="2019-09" db="EMBL/GenBank/DDBJ databases">
        <title>Genome sequence of Rhodovastum atsumiense, a diverse member of the Acetobacteraceae family of non-sulfur purple photosynthetic bacteria.</title>
        <authorList>
            <person name="Meyer T."/>
            <person name="Kyndt J."/>
        </authorList>
    </citation>
    <scope>NUCLEOTIDE SEQUENCE [LARGE SCALE GENOMIC DNA]</scope>
    <source>
        <strain evidence="2 3">DSM 21279</strain>
    </source>
</reference>
<gene>
    <name evidence="2" type="ORF">F1189_12720</name>
</gene>
<name>A0A5M6IVC1_9PROT</name>